<dbReference type="InterPro" id="IPR052354">
    <property type="entry name" value="Cell_Wall_Dynamics_Protein"/>
</dbReference>
<dbReference type="GO" id="GO:0016998">
    <property type="term" value="P:cell wall macromolecule catabolic process"/>
    <property type="evidence" value="ECO:0007669"/>
    <property type="project" value="InterPro"/>
</dbReference>
<dbReference type="Proteomes" id="UP000481947">
    <property type="component" value="Unassembled WGS sequence"/>
</dbReference>
<dbReference type="Pfam" id="PF00182">
    <property type="entry name" value="Glyco_hydro_19"/>
    <property type="match status" value="1"/>
</dbReference>
<evidence type="ECO:0000313" key="2">
    <source>
        <dbReference type="EMBL" id="MYZ53686.1"/>
    </source>
</evidence>
<sequence>MKSLTVNQLAAATECTLLRASLLLAPLQSAMAKHGINTSKRAAAFLAQLSVESARLTRLEENMKYSAERLVAVWPRRFKSVADARQFANNAEALANYVYAGRMGNSAPGDGYRYRGRGFIQLTGKANYRAFSLASGVDVVANPDRLLEPKHAAESAAWFWQSNGCNELADAGDYVRISKRVTGGTHALSERIALTTTALAHIS</sequence>
<reference evidence="2 3" key="1">
    <citation type="submission" date="2019-09" db="EMBL/GenBank/DDBJ databases">
        <title>Identification of Malikia spinosa a prominent benzene-, toluene-, and ethylbenzene-degrading bacterium: enrichment, isolation and whole genome sequencing.</title>
        <authorList>
            <person name="Tancsics A."/>
            <person name="Revesz F."/>
            <person name="Kriszt B."/>
        </authorList>
    </citation>
    <scope>NUCLEOTIDE SEQUENCE [LARGE SCALE GENOMIC DNA]</scope>
    <source>
        <strain evidence="2 3">AB6</strain>
    </source>
</reference>
<dbReference type="EMBL" id="VYSB01000025">
    <property type="protein sequence ID" value="MYZ53686.1"/>
    <property type="molecule type" value="Genomic_DNA"/>
</dbReference>
<dbReference type="PANTHER" id="PTHR34408:SF1">
    <property type="entry name" value="GLYCOSYL HYDROLASE FAMILY 19 DOMAIN-CONTAINING PROTEIN HI_1415"/>
    <property type="match status" value="1"/>
</dbReference>
<protein>
    <submittedName>
        <fullName evidence="2">Glycoside hydrolase family 19 protein</fullName>
    </submittedName>
</protein>
<dbReference type="Gene3D" id="1.10.530.10">
    <property type="match status" value="1"/>
</dbReference>
<dbReference type="GO" id="GO:0004568">
    <property type="term" value="F:chitinase activity"/>
    <property type="evidence" value="ECO:0007669"/>
    <property type="project" value="InterPro"/>
</dbReference>
<dbReference type="PANTHER" id="PTHR34408">
    <property type="entry name" value="FAMILY PROTEIN, PUTATIVE-RELATED"/>
    <property type="match status" value="1"/>
</dbReference>
<dbReference type="InterPro" id="IPR000726">
    <property type="entry name" value="Glyco_hydro_19_cat"/>
</dbReference>
<gene>
    <name evidence="2" type="ORF">F5985_16510</name>
</gene>
<organism evidence="2 3">
    <name type="scientific">Malikia spinosa</name>
    <dbReference type="NCBI Taxonomy" id="86180"/>
    <lineage>
        <taxon>Bacteria</taxon>
        <taxon>Pseudomonadati</taxon>
        <taxon>Pseudomonadota</taxon>
        <taxon>Betaproteobacteria</taxon>
        <taxon>Burkholderiales</taxon>
        <taxon>Comamonadaceae</taxon>
        <taxon>Malikia</taxon>
    </lineage>
</organism>
<accession>A0A7C9JNU0</accession>
<keyword evidence="2" id="KW-0378">Hydrolase</keyword>
<dbReference type="AlphaFoldDB" id="A0A7C9JNU0"/>
<dbReference type="RefSeq" id="WP_161126230.1">
    <property type="nucleotide sequence ID" value="NZ_VYSB01000025.1"/>
</dbReference>
<proteinExistence type="predicted"/>
<feature type="domain" description="Glycoside hydrolase family 19 catalytic" evidence="1">
    <location>
        <begin position="90"/>
        <end position="163"/>
    </location>
</feature>
<dbReference type="GO" id="GO:0006032">
    <property type="term" value="P:chitin catabolic process"/>
    <property type="evidence" value="ECO:0007669"/>
    <property type="project" value="InterPro"/>
</dbReference>
<dbReference type="InterPro" id="IPR023346">
    <property type="entry name" value="Lysozyme-like_dom_sf"/>
</dbReference>
<comment type="caution">
    <text evidence="2">The sequence shown here is derived from an EMBL/GenBank/DDBJ whole genome shotgun (WGS) entry which is preliminary data.</text>
</comment>
<dbReference type="SUPFAM" id="SSF53955">
    <property type="entry name" value="Lysozyme-like"/>
    <property type="match status" value="1"/>
</dbReference>
<name>A0A7C9JNU0_9BURK</name>
<evidence type="ECO:0000313" key="3">
    <source>
        <dbReference type="Proteomes" id="UP000481947"/>
    </source>
</evidence>
<evidence type="ECO:0000259" key="1">
    <source>
        <dbReference type="Pfam" id="PF00182"/>
    </source>
</evidence>